<name>A0A1I4F3E3_9PROT</name>
<dbReference type="AlphaFoldDB" id="A0A1I4F3E3"/>
<organism evidence="2 3">
    <name type="scientific">Nitrosomonas aestuarii</name>
    <dbReference type="NCBI Taxonomy" id="52441"/>
    <lineage>
        <taxon>Bacteria</taxon>
        <taxon>Pseudomonadati</taxon>
        <taxon>Pseudomonadota</taxon>
        <taxon>Betaproteobacteria</taxon>
        <taxon>Nitrosomonadales</taxon>
        <taxon>Nitrosomonadaceae</taxon>
        <taxon>Nitrosomonas</taxon>
    </lineage>
</organism>
<evidence type="ECO:0000313" key="3">
    <source>
        <dbReference type="Proteomes" id="UP000199533"/>
    </source>
</evidence>
<dbReference type="STRING" id="52441.SAMN05216302_103320"/>
<keyword evidence="1" id="KW-0812">Transmembrane</keyword>
<accession>A0A1I4F3E3</accession>
<sequence>MVQEALQNFQATQGSSAEFFVHFLHSLFQHPIAALTDGNVLVVVECALLLGIALMVSVIEIF</sequence>
<keyword evidence="1" id="KW-1133">Transmembrane helix</keyword>
<dbReference type="RefSeq" id="WP_244531946.1">
    <property type="nucleotide sequence ID" value="NZ_FOSP01000033.1"/>
</dbReference>
<keyword evidence="1" id="KW-0472">Membrane</keyword>
<dbReference type="EMBL" id="FOSP01000033">
    <property type="protein sequence ID" value="SFL12478.1"/>
    <property type="molecule type" value="Genomic_DNA"/>
</dbReference>
<reference evidence="3" key="1">
    <citation type="submission" date="2016-10" db="EMBL/GenBank/DDBJ databases">
        <authorList>
            <person name="Varghese N."/>
            <person name="Submissions S."/>
        </authorList>
    </citation>
    <scope>NUCLEOTIDE SEQUENCE [LARGE SCALE GENOMIC DNA]</scope>
    <source>
        <strain evidence="3">Nm69</strain>
    </source>
</reference>
<proteinExistence type="predicted"/>
<evidence type="ECO:0000256" key="1">
    <source>
        <dbReference type="SAM" id="Phobius"/>
    </source>
</evidence>
<feature type="transmembrane region" description="Helical" evidence="1">
    <location>
        <begin position="40"/>
        <end position="59"/>
    </location>
</feature>
<keyword evidence="3" id="KW-1185">Reference proteome</keyword>
<evidence type="ECO:0000313" key="2">
    <source>
        <dbReference type="EMBL" id="SFL12478.1"/>
    </source>
</evidence>
<dbReference type="Proteomes" id="UP000199533">
    <property type="component" value="Unassembled WGS sequence"/>
</dbReference>
<gene>
    <name evidence="2" type="ORF">SAMN05216302_103320</name>
</gene>
<protein>
    <submittedName>
        <fullName evidence="2">Uncharacterized protein</fullName>
    </submittedName>
</protein>